<keyword evidence="2" id="KW-1133">Transmembrane helix</keyword>
<evidence type="ECO:0000256" key="2">
    <source>
        <dbReference type="SAM" id="Phobius"/>
    </source>
</evidence>
<evidence type="ECO:0000313" key="3">
    <source>
        <dbReference type="EMBL" id="ETX29289.1"/>
    </source>
</evidence>
<gene>
    <name evidence="3" type="ORF">RISW2_02015</name>
</gene>
<dbReference type="OrthoDB" id="9770040at2"/>
<dbReference type="STRING" id="1449351.RISW2_02015"/>
<organism evidence="3 4">
    <name type="scientific">Roseivivax isoporae LMG 25204</name>
    <dbReference type="NCBI Taxonomy" id="1449351"/>
    <lineage>
        <taxon>Bacteria</taxon>
        <taxon>Pseudomonadati</taxon>
        <taxon>Pseudomonadota</taxon>
        <taxon>Alphaproteobacteria</taxon>
        <taxon>Rhodobacterales</taxon>
        <taxon>Roseobacteraceae</taxon>
        <taxon>Roseivivax</taxon>
    </lineage>
</organism>
<keyword evidence="2" id="KW-0472">Membrane</keyword>
<evidence type="ECO:0000313" key="4">
    <source>
        <dbReference type="Proteomes" id="UP000023430"/>
    </source>
</evidence>
<feature type="transmembrane region" description="Helical" evidence="2">
    <location>
        <begin position="18"/>
        <end position="39"/>
    </location>
</feature>
<keyword evidence="2" id="KW-0812">Transmembrane</keyword>
<sequence>MASKPPWSDRGRSRGRTLFLLFGIPAALAIASFIAFTYVPYTDSLNDTDTPEALDGVDAQGISTTAGQDEDLTAGTEPRDVPVPDAATANDAGPDRP</sequence>
<dbReference type="Proteomes" id="UP000023430">
    <property type="component" value="Unassembled WGS sequence"/>
</dbReference>
<dbReference type="AlphaFoldDB" id="X7FB15"/>
<protein>
    <submittedName>
        <fullName evidence="3">Uncharacterized protein</fullName>
    </submittedName>
</protein>
<evidence type="ECO:0000256" key="1">
    <source>
        <dbReference type="SAM" id="MobiDB-lite"/>
    </source>
</evidence>
<feature type="region of interest" description="Disordered" evidence="1">
    <location>
        <begin position="45"/>
        <end position="97"/>
    </location>
</feature>
<proteinExistence type="predicted"/>
<keyword evidence="4" id="KW-1185">Reference proteome</keyword>
<name>X7FB15_9RHOB</name>
<reference evidence="3 4" key="1">
    <citation type="submission" date="2014-01" db="EMBL/GenBank/DDBJ databases">
        <title>Roseivivax isoporae LMG 25204 Genome Sequencing.</title>
        <authorList>
            <person name="Lai Q."/>
            <person name="Li G."/>
            <person name="Shao Z."/>
        </authorList>
    </citation>
    <scope>NUCLEOTIDE SEQUENCE [LARGE SCALE GENOMIC DNA]</scope>
    <source>
        <strain evidence="3 4">LMG 25204</strain>
    </source>
</reference>
<comment type="caution">
    <text evidence="3">The sequence shown here is derived from an EMBL/GenBank/DDBJ whole genome shotgun (WGS) entry which is preliminary data.</text>
</comment>
<dbReference type="EMBL" id="JAME01000011">
    <property type="protein sequence ID" value="ETX29289.1"/>
    <property type="molecule type" value="Genomic_DNA"/>
</dbReference>
<accession>X7FB15</accession>
<dbReference type="RefSeq" id="WP_043769292.1">
    <property type="nucleotide sequence ID" value="NZ_JAME01000011.1"/>
</dbReference>